<evidence type="ECO:0000256" key="5">
    <source>
        <dbReference type="ARBA" id="ARBA00023152"/>
    </source>
</evidence>
<feature type="active site" description="Proton acceptor" evidence="7">
    <location>
        <position position="167"/>
    </location>
</feature>
<dbReference type="OrthoDB" id="9809429at2"/>
<evidence type="ECO:0000256" key="1">
    <source>
        <dbReference type="ARBA" id="ARBA00004680"/>
    </source>
</evidence>
<dbReference type="Pfam" id="PF00121">
    <property type="entry name" value="TIM"/>
    <property type="match status" value="1"/>
</dbReference>
<dbReference type="EMBL" id="CP002467">
    <property type="protein sequence ID" value="ADV82172.1"/>
    <property type="molecule type" value="Genomic_DNA"/>
</dbReference>
<comment type="catalytic activity">
    <reaction evidence="7 8">
        <text>D-glyceraldehyde 3-phosphate = dihydroxyacetone phosphate</text>
        <dbReference type="Rhea" id="RHEA:18585"/>
        <dbReference type="ChEBI" id="CHEBI:57642"/>
        <dbReference type="ChEBI" id="CHEBI:59776"/>
        <dbReference type="EC" id="5.3.1.1"/>
    </reaction>
</comment>
<dbReference type="AlphaFoldDB" id="E8V017"/>
<keyword evidence="6 7" id="KW-0413">Isomerase</keyword>
<dbReference type="PROSITE" id="PS00171">
    <property type="entry name" value="TIM_1"/>
    <property type="match status" value="1"/>
</dbReference>
<dbReference type="STRING" id="401053.AciPR4_1348"/>
<dbReference type="eggNOG" id="COG0149">
    <property type="taxonomic scope" value="Bacteria"/>
</dbReference>
<dbReference type="GO" id="GO:0019563">
    <property type="term" value="P:glycerol catabolic process"/>
    <property type="evidence" value="ECO:0007669"/>
    <property type="project" value="TreeGrafter"/>
</dbReference>
<comment type="subcellular location">
    <subcellularLocation>
        <location evidence="7 8">Cytoplasm</location>
    </subcellularLocation>
</comment>
<feature type="active site" description="Electrophile" evidence="7">
    <location>
        <position position="95"/>
    </location>
</feature>
<evidence type="ECO:0000256" key="6">
    <source>
        <dbReference type="ARBA" id="ARBA00023235"/>
    </source>
</evidence>
<evidence type="ECO:0000256" key="7">
    <source>
        <dbReference type="HAMAP-Rule" id="MF_00147"/>
    </source>
</evidence>
<dbReference type="GO" id="GO:0005829">
    <property type="term" value="C:cytosol"/>
    <property type="evidence" value="ECO:0007669"/>
    <property type="project" value="TreeGrafter"/>
</dbReference>
<proteinExistence type="inferred from homology"/>
<feature type="binding site" evidence="7">
    <location>
        <position position="173"/>
    </location>
    <ligand>
        <name>substrate</name>
    </ligand>
</feature>
<dbReference type="UniPathway" id="UPA00109">
    <property type="reaction ID" value="UER00189"/>
</dbReference>
<name>E8V017_TERSS</name>
<dbReference type="GO" id="GO:0006096">
    <property type="term" value="P:glycolytic process"/>
    <property type="evidence" value="ECO:0007669"/>
    <property type="project" value="UniProtKB-UniRule"/>
</dbReference>
<dbReference type="EC" id="5.3.1.1" evidence="7 8"/>
<comment type="subunit">
    <text evidence="7 8">Homodimer.</text>
</comment>
<keyword evidence="10" id="KW-1185">Reference proteome</keyword>
<dbReference type="PANTHER" id="PTHR21139:SF42">
    <property type="entry name" value="TRIOSEPHOSPHATE ISOMERASE"/>
    <property type="match status" value="1"/>
</dbReference>
<accession>E8V017</accession>
<gene>
    <name evidence="7" type="primary">tpiA</name>
    <name evidence="9" type="ordered locus">AciPR4_1348</name>
</gene>
<comment type="pathway">
    <text evidence="1 7 8">Carbohydrate degradation; glycolysis; D-glyceraldehyde 3-phosphate from glycerone phosphate: step 1/1.</text>
</comment>
<organism evidence="9 10">
    <name type="scientific">Terriglobus saanensis (strain ATCC BAA-1853 / DSM 23119 / SP1PR4)</name>
    <dbReference type="NCBI Taxonomy" id="401053"/>
    <lineage>
        <taxon>Bacteria</taxon>
        <taxon>Pseudomonadati</taxon>
        <taxon>Acidobacteriota</taxon>
        <taxon>Terriglobia</taxon>
        <taxon>Terriglobales</taxon>
        <taxon>Acidobacteriaceae</taxon>
        <taxon>Terriglobus</taxon>
    </lineage>
</organism>
<dbReference type="GO" id="GO:0006094">
    <property type="term" value="P:gluconeogenesis"/>
    <property type="evidence" value="ECO:0007669"/>
    <property type="project" value="UniProtKB-UniRule"/>
</dbReference>
<keyword evidence="3 7" id="KW-0312">Gluconeogenesis</keyword>
<keyword evidence="4 7" id="KW-0963">Cytoplasm</keyword>
<dbReference type="InterPro" id="IPR020861">
    <property type="entry name" value="Triosephosphate_isomerase_AS"/>
</dbReference>
<feature type="binding site" evidence="7">
    <location>
        <begin position="234"/>
        <end position="235"/>
    </location>
    <ligand>
        <name>substrate</name>
    </ligand>
</feature>
<dbReference type="UniPathway" id="UPA00138"/>
<dbReference type="InterPro" id="IPR000652">
    <property type="entry name" value="Triosephosphate_isomerase"/>
</dbReference>
<evidence type="ECO:0000313" key="9">
    <source>
        <dbReference type="EMBL" id="ADV82172.1"/>
    </source>
</evidence>
<evidence type="ECO:0000256" key="3">
    <source>
        <dbReference type="ARBA" id="ARBA00022432"/>
    </source>
</evidence>
<dbReference type="CDD" id="cd00311">
    <property type="entry name" value="TIM"/>
    <property type="match status" value="1"/>
</dbReference>
<dbReference type="Gene3D" id="3.20.20.70">
    <property type="entry name" value="Aldolase class I"/>
    <property type="match status" value="1"/>
</dbReference>
<evidence type="ECO:0000256" key="8">
    <source>
        <dbReference type="RuleBase" id="RU363013"/>
    </source>
</evidence>
<dbReference type="PANTHER" id="PTHR21139">
    <property type="entry name" value="TRIOSEPHOSPHATE ISOMERASE"/>
    <property type="match status" value="1"/>
</dbReference>
<evidence type="ECO:0000256" key="2">
    <source>
        <dbReference type="ARBA" id="ARBA00007422"/>
    </source>
</evidence>
<dbReference type="GO" id="GO:0004807">
    <property type="term" value="F:triose-phosphate isomerase activity"/>
    <property type="evidence" value="ECO:0007669"/>
    <property type="project" value="UniProtKB-UniRule"/>
</dbReference>
<dbReference type="HAMAP" id="MF_00147_B">
    <property type="entry name" value="TIM_B"/>
    <property type="match status" value="1"/>
</dbReference>
<dbReference type="KEGG" id="tsa:AciPR4_1348"/>
<feature type="binding site" evidence="7">
    <location>
        <begin position="9"/>
        <end position="11"/>
    </location>
    <ligand>
        <name>substrate</name>
    </ligand>
</feature>
<comment type="function">
    <text evidence="7">Involved in the gluconeogenesis. Catalyzes stereospecifically the conversion of dihydroxyacetone phosphate (DHAP) to D-glyceraldehyde-3-phosphate (G3P).</text>
</comment>
<protein>
    <recommendedName>
        <fullName evidence="7 8">Triosephosphate isomerase</fullName>
        <shortName evidence="7">TIM</shortName>
        <shortName evidence="7">TPI</shortName>
        <ecNumber evidence="7 8">5.3.1.1</ecNumber>
    </recommendedName>
    <alternativeName>
        <fullName evidence="7">Triose-phosphate isomerase</fullName>
    </alternativeName>
</protein>
<evidence type="ECO:0000313" key="10">
    <source>
        <dbReference type="Proteomes" id="UP000006844"/>
    </source>
</evidence>
<dbReference type="InterPro" id="IPR035990">
    <property type="entry name" value="TIM_sf"/>
</dbReference>
<sequence length="251" mass="27247">MRKKIIAGNWKMYKNPTDSVGFLNEFLPMVEGHERDEIIIFPTATSLAYVIDAVRGSNVHAGAQTMHWLNEGPYTGQTSPTMLTSIGATHVLLGHSERRLYANESYEHVNLKLKAAVQHDLIPMLCFGEMLADRQAGYTADTLMAQMGGALANLSPEKAQSLVIAYEPIWAIGTGSTASPEVAEAAHSIIRRELANRMGEEIAESTRILYGGSVKPDNIGALLSMPNIDGALIGGASLDPTSFARLVKYQF</sequence>
<evidence type="ECO:0000256" key="4">
    <source>
        <dbReference type="ARBA" id="ARBA00022490"/>
    </source>
</evidence>
<dbReference type="NCBIfam" id="TIGR00419">
    <property type="entry name" value="tim"/>
    <property type="match status" value="1"/>
</dbReference>
<dbReference type="GO" id="GO:0046166">
    <property type="term" value="P:glyceraldehyde-3-phosphate biosynthetic process"/>
    <property type="evidence" value="ECO:0007669"/>
    <property type="project" value="TreeGrafter"/>
</dbReference>
<dbReference type="InterPro" id="IPR013785">
    <property type="entry name" value="Aldolase_TIM"/>
</dbReference>
<comment type="pathway">
    <text evidence="7 8">Carbohydrate biosynthesis; gluconeogenesis.</text>
</comment>
<dbReference type="RefSeq" id="WP_013567905.1">
    <property type="nucleotide sequence ID" value="NC_014963.1"/>
</dbReference>
<dbReference type="HOGENOM" id="CLU_024251_2_3_0"/>
<dbReference type="FunFam" id="3.20.20.70:FF:000016">
    <property type="entry name" value="Triosephosphate isomerase"/>
    <property type="match status" value="1"/>
</dbReference>
<dbReference type="PROSITE" id="PS51440">
    <property type="entry name" value="TIM_2"/>
    <property type="match status" value="1"/>
</dbReference>
<dbReference type="Proteomes" id="UP000006844">
    <property type="component" value="Chromosome"/>
</dbReference>
<feature type="binding site" evidence="7">
    <location>
        <position position="213"/>
    </location>
    <ligand>
        <name>substrate</name>
    </ligand>
</feature>
<comment type="similarity">
    <text evidence="2 7 8">Belongs to the triosephosphate isomerase family.</text>
</comment>
<reference evidence="9 10" key="1">
    <citation type="journal article" date="2012" name="Stand. Genomic Sci.">
        <title>Complete genome sequence of Terriglobus saanensis type strain SP1PR4(T), an Acidobacteria from tundra soil.</title>
        <authorList>
            <person name="Rawat S.R."/>
            <person name="Mannisto M.K."/>
            <person name="Starovoytov V."/>
            <person name="Goodwin L."/>
            <person name="Nolan M."/>
            <person name="Hauser L."/>
            <person name="Land M."/>
            <person name="Davenport K.W."/>
            <person name="Woyke T."/>
            <person name="Haggblom M.M."/>
        </authorList>
    </citation>
    <scope>NUCLEOTIDE SEQUENCE</scope>
    <source>
        <strain evidence="10">ATCC BAA-1853 / DSM 23119 / SP1PR4</strain>
    </source>
</reference>
<dbReference type="InterPro" id="IPR022896">
    <property type="entry name" value="TrioseP_Isoase_bac/euk"/>
</dbReference>
<dbReference type="SUPFAM" id="SSF51351">
    <property type="entry name" value="Triosephosphate isomerase (TIM)"/>
    <property type="match status" value="1"/>
</dbReference>
<keyword evidence="5 7" id="KW-0324">Glycolysis</keyword>